<dbReference type="InterPro" id="IPR011047">
    <property type="entry name" value="Quinoprotein_ADH-like_sf"/>
</dbReference>
<evidence type="ECO:0000259" key="2">
    <source>
        <dbReference type="Pfam" id="PF13360"/>
    </source>
</evidence>
<dbReference type="SUPFAM" id="SSF50998">
    <property type="entry name" value="Quinoprotein alcohol dehydrogenase-like"/>
    <property type="match status" value="1"/>
</dbReference>
<evidence type="ECO:0000256" key="1">
    <source>
        <dbReference type="SAM" id="SignalP"/>
    </source>
</evidence>
<dbReference type="InterPro" id="IPR015943">
    <property type="entry name" value="WD40/YVTN_repeat-like_dom_sf"/>
</dbReference>
<keyword evidence="4" id="KW-1185">Reference proteome</keyword>
<sequence length="602" mass="66954">MKRTLLSLSLLFVLLIRAQAQDVEPKWKLDLESKTDWMKILPTGNLLISTNNALLSIDPTSQQKLWEMKGINQVTKESFIEIEGTPFAIYESSNPLKSLKTQTNIIDYTSGRIIYNTLEANVTVREKSPLLDLGALLLELKQDKKVFLALIDIESGKERWRFDLPDRKTGVGLGALKQTVKSALDASPVSDKDGNILFPDDKILKRLDGQTGKLLWENENEKGIGRLNFSDDGSVVYLGSGRKIKALTLADGKELWKDPFKISGEFQMFIPSKDNQMYVVTSTDITVIDNTTGKAVWKKPVVFANTFKTLKFTADGILVFSSDEKTSAFDYISFSGAELWKRPYKTDMPVVSFELTPKGILFANAEEANMVDLKTGDDTIWKKRIKLKASPVTYIDDKIALIYSDEKLYRVDMTSLNYQLVAQDIKFKGSDEDVQNIELLSNGYLLSSAQNMWLITPEGKVAYSVYYKPASLGTGAKILGTVGKVYATASNLEATQDPNKPNTVNIQRSKRGDEIVGGINEIIANRKKTFATQDATYIMTRVEEGNTKRIGMVKVDKATGAEKGKIVLKSLDPLYEIDQVTGQLFVVINGTAKGSELASFGL</sequence>
<keyword evidence="1" id="KW-0732">Signal</keyword>
<evidence type="ECO:0000313" key="4">
    <source>
        <dbReference type="Proteomes" id="UP000772618"/>
    </source>
</evidence>
<protein>
    <submittedName>
        <fullName evidence="3">PQQ-binding-like beta-propeller repeat protein</fullName>
    </submittedName>
</protein>
<dbReference type="EMBL" id="JAHESD010000011">
    <property type="protein sequence ID" value="MBT1703077.1"/>
    <property type="molecule type" value="Genomic_DNA"/>
</dbReference>
<feature type="signal peptide" evidence="1">
    <location>
        <begin position="1"/>
        <end position="20"/>
    </location>
</feature>
<reference evidence="3 4" key="1">
    <citation type="submission" date="2021-05" db="EMBL/GenBank/DDBJ databases">
        <title>A Polyphasic approach of four new species of the genus Ohtaekwangia: Ohtaekwangia histidinii sp. nov., Ohtaekwangia cretensis sp. nov., Ohtaekwangia indiensis sp. nov., Ohtaekwangia reichenbachii sp. nov. from diverse environment.</title>
        <authorList>
            <person name="Octaviana S."/>
        </authorList>
    </citation>
    <scope>NUCLEOTIDE SEQUENCE [LARGE SCALE GENOMIC DNA]</scope>
    <source>
        <strain evidence="3 4">PWU20</strain>
    </source>
</reference>
<dbReference type="PANTHER" id="PTHR34512">
    <property type="entry name" value="CELL SURFACE PROTEIN"/>
    <property type="match status" value="1"/>
</dbReference>
<name>A0ABS5VNP8_9BACT</name>
<accession>A0ABS5VNP8</accession>
<evidence type="ECO:0000313" key="3">
    <source>
        <dbReference type="EMBL" id="MBT1703077.1"/>
    </source>
</evidence>
<dbReference type="PANTHER" id="PTHR34512:SF30">
    <property type="entry name" value="OUTER MEMBRANE PROTEIN ASSEMBLY FACTOR BAMB"/>
    <property type="match status" value="1"/>
</dbReference>
<comment type="caution">
    <text evidence="3">The sequence shown here is derived from an EMBL/GenBank/DDBJ whole genome shotgun (WGS) entry which is preliminary data.</text>
</comment>
<feature type="domain" description="Pyrrolo-quinoline quinone repeat" evidence="2">
    <location>
        <begin position="243"/>
        <end position="426"/>
    </location>
</feature>
<dbReference type="RefSeq" id="WP_254153040.1">
    <property type="nucleotide sequence ID" value="NZ_JAHESD010000011.1"/>
</dbReference>
<organism evidence="3 4">
    <name type="scientific">Chryseosolibacter indicus</name>
    <dbReference type="NCBI Taxonomy" id="2782351"/>
    <lineage>
        <taxon>Bacteria</taxon>
        <taxon>Pseudomonadati</taxon>
        <taxon>Bacteroidota</taxon>
        <taxon>Cytophagia</taxon>
        <taxon>Cytophagales</taxon>
        <taxon>Chryseotaleaceae</taxon>
        <taxon>Chryseosolibacter</taxon>
    </lineage>
</organism>
<dbReference type="InterPro" id="IPR002372">
    <property type="entry name" value="PQQ_rpt_dom"/>
</dbReference>
<dbReference type="Proteomes" id="UP000772618">
    <property type="component" value="Unassembled WGS sequence"/>
</dbReference>
<dbReference type="Gene3D" id="2.130.10.10">
    <property type="entry name" value="YVTN repeat-like/Quinoprotein amine dehydrogenase"/>
    <property type="match status" value="1"/>
</dbReference>
<feature type="chain" id="PRO_5045837168" evidence="1">
    <location>
        <begin position="21"/>
        <end position="602"/>
    </location>
</feature>
<gene>
    <name evidence="3" type="ORF">KK060_07290</name>
</gene>
<proteinExistence type="predicted"/>
<dbReference type="Pfam" id="PF13360">
    <property type="entry name" value="PQQ_2"/>
    <property type="match status" value="1"/>
</dbReference>